<feature type="transmembrane region" description="Helical" evidence="4">
    <location>
        <begin position="325"/>
        <end position="345"/>
    </location>
</feature>
<feature type="transmembrane region" description="Helical" evidence="4">
    <location>
        <begin position="296"/>
        <end position="313"/>
    </location>
</feature>
<dbReference type="PANTHER" id="PTHR44227:SF3">
    <property type="entry name" value="PROTEIN O-MANNOSYL-TRANSFERASE TMTC4"/>
    <property type="match status" value="1"/>
</dbReference>
<dbReference type="Pfam" id="PF13231">
    <property type="entry name" value="PMT_2"/>
    <property type="match status" value="1"/>
</dbReference>
<keyword evidence="4" id="KW-0812">Transmembrane</keyword>
<feature type="transmembrane region" description="Helical" evidence="4">
    <location>
        <begin position="12"/>
        <end position="32"/>
    </location>
</feature>
<dbReference type="SUPFAM" id="SSF48452">
    <property type="entry name" value="TPR-like"/>
    <property type="match status" value="1"/>
</dbReference>
<dbReference type="InterPro" id="IPR038731">
    <property type="entry name" value="RgtA/B/C-like"/>
</dbReference>
<reference evidence="6" key="1">
    <citation type="submission" date="2019-03" db="EMBL/GenBank/DDBJ databases">
        <title>Lake Tanganyika Metagenome-Assembled Genomes (MAGs).</title>
        <authorList>
            <person name="Tran P."/>
        </authorList>
    </citation>
    <scope>NUCLEOTIDE SEQUENCE</scope>
    <source>
        <strain evidence="6">K_DeepCast_150m_m2_040</strain>
    </source>
</reference>
<feature type="repeat" description="TPR" evidence="3">
    <location>
        <begin position="451"/>
        <end position="484"/>
    </location>
</feature>
<evidence type="ECO:0000256" key="4">
    <source>
        <dbReference type="SAM" id="Phobius"/>
    </source>
</evidence>
<dbReference type="Proteomes" id="UP000779900">
    <property type="component" value="Unassembled WGS sequence"/>
</dbReference>
<evidence type="ECO:0000256" key="2">
    <source>
        <dbReference type="ARBA" id="ARBA00022803"/>
    </source>
</evidence>
<protein>
    <submittedName>
        <fullName evidence="6">Tetratricopeptide repeat protein</fullName>
    </submittedName>
</protein>
<feature type="transmembrane region" description="Helical" evidence="4">
    <location>
        <begin position="131"/>
        <end position="153"/>
    </location>
</feature>
<feature type="repeat" description="TPR" evidence="3">
    <location>
        <begin position="586"/>
        <end position="619"/>
    </location>
</feature>
<evidence type="ECO:0000256" key="3">
    <source>
        <dbReference type="PROSITE-ProRule" id="PRU00339"/>
    </source>
</evidence>
<sequence>MDGKSLQEKLRTRGGMAVVLAAVAFVSLALYLPAARFGFVWDDNSLIAGNSLLAHSRPADIFSRGFWAGSPEPAAGSGAAYYRPLVTLSFWLDQALSRNNAHWFHVVNLLLYALAAAAVTLVLWELLHSGVWALIGGMLFAAHPSHVESVAFVSGRTDIMLTLFVGVASFSLLRSFRKHNRWWWFVVLPAFGLALLSKETAVLFPLLIALAPFLLGVRFDRRYWLLTLAAVAILAGYLLLRAVAVPVPIPVERGVGIWGRLAAVANTLGLYIRMFFWPFEHRAKYPASDAFLVPTQHLLFALLFIVSVPLLALKRRFTATLWGYAWTLAFLLPVSNIASIGPLAAERLLCLPSAGMVMVLVIALSRLLTFRVKTRKVVGFALAAVIVVLGADAMARTRIWRSNETLFTAMVREAPDAPSAYANLGDAIAGLRPDSALALYNHALRLDQGFVHAYIHAGMLLSEKGDHRQAIHNLRLANELEPNSELAVNVLGLAFVAAGQAESALATFDRAISVHPGSALLHLNRSNALVAVGRAGEAEAELHRSLALDSTLPSARLQLAERLKLRGRYDSAAAMVQAVVDDYPTARYFNQLGSLLVAAGDSDRAEGIYRSALRLDSTYVPTLYNLAVLTAAKGESVAARVLAERALRLRPDLQAVKELCDHLAPDSSPPVPGP</sequence>
<dbReference type="InterPro" id="IPR052346">
    <property type="entry name" value="O-mannosyl-transferase_TMTC"/>
</dbReference>
<keyword evidence="2 3" id="KW-0802">TPR repeat</keyword>
<feature type="transmembrane region" description="Helical" evidence="4">
    <location>
        <begin position="257"/>
        <end position="276"/>
    </location>
</feature>
<gene>
    <name evidence="6" type="ORF">FJY68_00740</name>
</gene>
<proteinExistence type="predicted"/>
<feature type="transmembrane region" description="Helical" evidence="4">
    <location>
        <begin position="159"/>
        <end position="176"/>
    </location>
</feature>
<comment type="caution">
    <text evidence="6">The sequence shown here is derived from an EMBL/GenBank/DDBJ whole genome shotgun (WGS) entry which is preliminary data.</text>
</comment>
<organism evidence="6 7">
    <name type="scientific">candidate division WOR-3 bacterium</name>
    <dbReference type="NCBI Taxonomy" id="2052148"/>
    <lineage>
        <taxon>Bacteria</taxon>
        <taxon>Bacteria division WOR-3</taxon>
    </lineage>
</organism>
<evidence type="ECO:0000259" key="5">
    <source>
        <dbReference type="Pfam" id="PF13231"/>
    </source>
</evidence>
<dbReference type="Gene3D" id="1.25.40.10">
    <property type="entry name" value="Tetratricopeptide repeat domain"/>
    <property type="match status" value="3"/>
</dbReference>
<name>A0A938BSA9_UNCW3</name>
<dbReference type="Pfam" id="PF13432">
    <property type="entry name" value="TPR_16"/>
    <property type="match status" value="2"/>
</dbReference>
<feature type="transmembrane region" description="Helical" evidence="4">
    <location>
        <begin position="223"/>
        <end position="245"/>
    </location>
</feature>
<evidence type="ECO:0000313" key="6">
    <source>
        <dbReference type="EMBL" id="MBM3330357.1"/>
    </source>
</evidence>
<evidence type="ECO:0000313" key="7">
    <source>
        <dbReference type="Proteomes" id="UP000779900"/>
    </source>
</evidence>
<dbReference type="InterPro" id="IPR019734">
    <property type="entry name" value="TPR_rpt"/>
</dbReference>
<dbReference type="Pfam" id="PF13181">
    <property type="entry name" value="TPR_8"/>
    <property type="match status" value="1"/>
</dbReference>
<evidence type="ECO:0000256" key="1">
    <source>
        <dbReference type="ARBA" id="ARBA00022737"/>
    </source>
</evidence>
<dbReference type="AlphaFoldDB" id="A0A938BSA9"/>
<dbReference type="EMBL" id="VGIR01000002">
    <property type="protein sequence ID" value="MBM3330357.1"/>
    <property type="molecule type" value="Genomic_DNA"/>
</dbReference>
<dbReference type="SMART" id="SM00028">
    <property type="entry name" value="TPR"/>
    <property type="match status" value="6"/>
</dbReference>
<keyword evidence="4" id="KW-0472">Membrane</keyword>
<feature type="transmembrane region" description="Helical" evidence="4">
    <location>
        <begin position="377"/>
        <end position="395"/>
    </location>
</feature>
<dbReference type="PANTHER" id="PTHR44227">
    <property type="match status" value="1"/>
</dbReference>
<keyword evidence="1" id="KW-0677">Repeat</keyword>
<feature type="transmembrane region" description="Helical" evidence="4">
    <location>
        <begin position="183"/>
        <end position="211"/>
    </location>
</feature>
<accession>A0A938BSA9</accession>
<keyword evidence="4" id="KW-1133">Transmembrane helix</keyword>
<dbReference type="InterPro" id="IPR011990">
    <property type="entry name" value="TPR-like_helical_dom_sf"/>
</dbReference>
<feature type="transmembrane region" description="Helical" evidence="4">
    <location>
        <begin position="103"/>
        <end position="124"/>
    </location>
</feature>
<feature type="repeat" description="TPR" evidence="3">
    <location>
        <begin position="485"/>
        <end position="518"/>
    </location>
</feature>
<feature type="transmembrane region" description="Helical" evidence="4">
    <location>
        <begin position="351"/>
        <end position="370"/>
    </location>
</feature>
<dbReference type="PROSITE" id="PS50005">
    <property type="entry name" value="TPR"/>
    <property type="match status" value="3"/>
</dbReference>
<feature type="domain" description="Glycosyltransferase RgtA/B/C/D-like" evidence="5">
    <location>
        <begin position="99"/>
        <end position="236"/>
    </location>
</feature>